<dbReference type="EMBL" id="BSUJ01000001">
    <property type="protein sequence ID" value="GMA19288.1"/>
    <property type="molecule type" value="Genomic_DNA"/>
</dbReference>
<evidence type="ECO:0008006" key="6">
    <source>
        <dbReference type="Google" id="ProtNLM"/>
    </source>
</evidence>
<evidence type="ECO:0000313" key="4">
    <source>
        <dbReference type="EMBL" id="GMA19288.1"/>
    </source>
</evidence>
<feature type="compositionally biased region" description="Gly residues" evidence="2">
    <location>
        <begin position="293"/>
        <end position="304"/>
    </location>
</feature>
<organism evidence="4 5">
    <name type="scientific">Arsenicicoccus piscis</name>
    <dbReference type="NCBI Taxonomy" id="673954"/>
    <lineage>
        <taxon>Bacteria</taxon>
        <taxon>Bacillati</taxon>
        <taxon>Actinomycetota</taxon>
        <taxon>Actinomycetes</taxon>
        <taxon>Micrococcales</taxon>
        <taxon>Intrasporangiaceae</taxon>
        <taxon>Arsenicicoccus</taxon>
    </lineage>
</organism>
<feature type="region of interest" description="Disordered" evidence="2">
    <location>
        <begin position="285"/>
        <end position="327"/>
    </location>
</feature>
<keyword evidence="1" id="KW-0175">Coiled coil</keyword>
<protein>
    <recommendedName>
        <fullName evidence="6">Lytic transglycosylase domain-containing protein</fullName>
    </recommendedName>
</protein>
<evidence type="ECO:0000256" key="3">
    <source>
        <dbReference type="SAM" id="SignalP"/>
    </source>
</evidence>
<dbReference type="Proteomes" id="UP001157109">
    <property type="component" value="Unassembled WGS sequence"/>
</dbReference>
<dbReference type="InterPro" id="IPR023346">
    <property type="entry name" value="Lysozyme-like_dom_sf"/>
</dbReference>
<dbReference type="SUPFAM" id="SSF53955">
    <property type="entry name" value="Lysozyme-like"/>
    <property type="match status" value="1"/>
</dbReference>
<sequence>MSFVARRAPQAGGVTLTVVALALAGAAPASAAVPRDQSPPVYPSQQQVDAAKAQAAATARSVHALEAAYAAAGDQLVAVQREVSGAAADYRAAEDALADRTDEAQAAAARSRSAQAALARADETVAQSAQALADQGGSMQQLAALVTSQTPEQLFDVSSALDALASHSASVQDDATRARAVADLDRAEAERAEAQVRAAERQAAAVLAVAQRKVADAQAKATAIAKQQDAMAAQLATLQRTSAALEKQRLDGIAAAKAAAARAAAARAAAQRAAERAAARRAAAAASEASRSGGSGSGVSGSGVSGRHRASTADAATLAGSGRSGGSPRAIARSMLGSYGFGSGQWQCLNNLWMGESGWDWSATNPSSGAYGIPQSLPASKMAAAGGDWLTNPTTQIRWGLGYIQSSYGSPCAAWAAWQSRSPHWY</sequence>
<evidence type="ECO:0000256" key="1">
    <source>
        <dbReference type="SAM" id="Coils"/>
    </source>
</evidence>
<reference evidence="5" key="1">
    <citation type="journal article" date="2019" name="Int. J. Syst. Evol. Microbiol.">
        <title>The Global Catalogue of Microorganisms (GCM) 10K type strain sequencing project: providing services to taxonomists for standard genome sequencing and annotation.</title>
        <authorList>
            <consortium name="The Broad Institute Genomics Platform"/>
            <consortium name="The Broad Institute Genome Sequencing Center for Infectious Disease"/>
            <person name="Wu L."/>
            <person name="Ma J."/>
        </authorList>
    </citation>
    <scope>NUCLEOTIDE SEQUENCE [LARGE SCALE GENOMIC DNA]</scope>
    <source>
        <strain evidence="5">NBRC 105830</strain>
    </source>
</reference>
<keyword evidence="3" id="KW-0732">Signal</keyword>
<comment type="caution">
    <text evidence="4">The sequence shown here is derived from an EMBL/GenBank/DDBJ whole genome shotgun (WGS) entry which is preliminary data.</text>
</comment>
<feature type="signal peptide" evidence="3">
    <location>
        <begin position="1"/>
        <end position="31"/>
    </location>
</feature>
<feature type="coiled-coil region" evidence="1">
    <location>
        <begin position="177"/>
        <end position="248"/>
    </location>
</feature>
<dbReference type="RefSeq" id="WP_241441816.1">
    <property type="nucleotide sequence ID" value="NZ_BSUJ01000001.1"/>
</dbReference>
<gene>
    <name evidence="4" type="ORF">GCM10025862_13090</name>
</gene>
<evidence type="ECO:0000313" key="5">
    <source>
        <dbReference type="Proteomes" id="UP001157109"/>
    </source>
</evidence>
<evidence type="ECO:0000256" key="2">
    <source>
        <dbReference type="SAM" id="MobiDB-lite"/>
    </source>
</evidence>
<name>A0ABQ6HLE0_9MICO</name>
<keyword evidence="5" id="KW-1185">Reference proteome</keyword>
<proteinExistence type="predicted"/>
<feature type="chain" id="PRO_5045795581" description="Lytic transglycosylase domain-containing protein" evidence="3">
    <location>
        <begin position="32"/>
        <end position="426"/>
    </location>
</feature>
<accession>A0ABQ6HLE0</accession>